<name>A0ACB8WNH6_9TELE</name>
<organism evidence="1 2">
    <name type="scientific">Scortum barcoo</name>
    <name type="common">barcoo grunter</name>
    <dbReference type="NCBI Taxonomy" id="214431"/>
    <lineage>
        <taxon>Eukaryota</taxon>
        <taxon>Metazoa</taxon>
        <taxon>Chordata</taxon>
        <taxon>Craniata</taxon>
        <taxon>Vertebrata</taxon>
        <taxon>Euteleostomi</taxon>
        <taxon>Actinopterygii</taxon>
        <taxon>Neopterygii</taxon>
        <taxon>Teleostei</taxon>
        <taxon>Neoteleostei</taxon>
        <taxon>Acanthomorphata</taxon>
        <taxon>Eupercaria</taxon>
        <taxon>Centrarchiformes</taxon>
        <taxon>Terapontoidei</taxon>
        <taxon>Terapontidae</taxon>
        <taxon>Scortum</taxon>
    </lineage>
</organism>
<comment type="caution">
    <text evidence="1">The sequence shown here is derived from an EMBL/GenBank/DDBJ whole genome shotgun (WGS) entry which is preliminary data.</text>
</comment>
<accession>A0ACB8WNH6</accession>
<dbReference type="EMBL" id="CM041538">
    <property type="protein sequence ID" value="KAI3368998.1"/>
    <property type="molecule type" value="Genomic_DNA"/>
</dbReference>
<keyword evidence="2" id="KW-1185">Reference proteome</keyword>
<gene>
    <name evidence="1" type="ORF">L3Q82_025969</name>
</gene>
<reference evidence="1" key="1">
    <citation type="submission" date="2022-04" db="EMBL/GenBank/DDBJ databases">
        <title>Jade perch genome.</title>
        <authorList>
            <person name="Chao B."/>
        </authorList>
    </citation>
    <scope>NUCLEOTIDE SEQUENCE</scope>
    <source>
        <strain evidence="1">CB-2022</strain>
    </source>
</reference>
<dbReference type="Proteomes" id="UP000831701">
    <property type="component" value="Chromosome 8"/>
</dbReference>
<proteinExistence type="predicted"/>
<protein>
    <submittedName>
        <fullName evidence="1">Uncharacterized protein</fullName>
    </submittedName>
</protein>
<sequence>MLTAEDFVRLPLKMWEQVLAKVKKAVVFMDDRCAESLHWCGGAAVLLEAGARNVKEFSSFESCGASEPKAVFVVSTLLKGRAVDIIKDIISLSHFQYCVVFTAAAHSLHLLANNVTAEMDGRPVFEQFEEKLCEWMGNMNYTAEVLHVPVVFAPVSQQLILTPTFAHLFPLLSPDLEAINAKRPEKKRFGSLVDVDVHSLPVELQLEIRSLASALNSVFEATGTREESFAVGPMSRIIAGELANHPQAKNRRKTAPNKASIIFVDRTMDLTGAVGHHGDNLVEKILTVLKPLPGHVTDVQVDMLELTSLQRTPHSKTTLAPGCLAQAQSPAAQSLWEAMLTSKHKEGVMEVRRQLVEAASKEKLPIKMSMGRVTPEQLCSYMQLFRSSWGALASHCGVLQLGLATAQMLRHPVLPRWDACLAFERLLLQVPPLGQTQDPPSGPTTRSKAPRSQSLFVLALGDSGFPAVLRQLLPLVKPRGGEDSPAPGSRSREDECGPDELILLLVYLYSLADEAFQDTKEEEEEELEKLERELIGALTLVITREAELSPLLQKLTGKRLSLMGTGGGGMNERAVVTFPLQTRRCVGDSQCYELVSSGPHALLGAEQTQSEAVMRSPENVWVCVSLGCANPEELTTERAHYAVEGMFETLRGLSHTRDHLKQMRSVYTASDGVHQATYRPFLRQVLEEVFHPDRPECPDIEHMSGGLTDLLKTGFSMFMKVVTRPHPSDNPLLFLFLVGGVTPSELRLIKEMVTTHKPGTQVLVLSTRLLRPTDIPELLFATQRLSPDIGV</sequence>
<evidence type="ECO:0000313" key="1">
    <source>
        <dbReference type="EMBL" id="KAI3368998.1"/>
    </source>
</evidence>
<evidence type="ECO:0000313" key="2">
    <source>
        <dbReference type="Proteomes" id="UP000831701"/>
    </source>
</evidence>